<comment type="function">
    <text evidence="4">Inhibits the enzyme activity of ATPase.</text>
</comment>
<sequence length="101" mass="11355">MLFKSVQRVSSKTVRLTKRFTSYQTGSEGATAASGSFGQKEKAIENQWARSHDADKIKLLREALAKQEQDTAALKKDLEALQKKHESKNSFTTFVPQRNPV</sequence>
<dbReference type="OrthoDB" id="5532350at2759"/>
<keyword evidence="5" id="KW-0175">Coiled coil</keyword>
<evidence type="ECO:0000313" key="7">
    <source>
        <dbReference type="Proteomes" id="UP000053815"/>
    </source>
</evidence>
<keyword evidence="3" id="KW-0496">Mitochondrion</keyword>
<dbReference type="AlphaFoldDB" id="A0A0C9LUS5"/>
<evidence type="ECO:0000256" key="3">
    <source>
        <dbReference type="ARBA" id="ARBA00023128"/>
    </source>
</evidence>
<comment type="subcellular location">
    <subcellularLocation>
        <location evidence="1">Mitochondrion</location>
    </subcellularLocation>
</comment>
<dbReference type="EMBL" id="DF836383">
    <property type="protein sequence ID" value="GAN05535.1"/>
    <property type="molecule type" value="Genomic_DNA"/>
</dbReference>
<dbReference type="Pfam" id="PF04568">
    <property type="entry name" value="IATP"/>
    <property type="match status" value="1"/>
</dbReference>
<dbReference type="GO" id="GO:0005739">
    <property type="term" value="C:mitochondrion"/>
    <property type="evidence" value="ECO:0007669"/>
    <property type="project" value="UniProtKB-SubCell"/>
</dbReference>
<evidence type="ECO:0000256" key="4">
    <source>
        <dbReference type="RuleBase" id="RU368087"/>
    </source>
</evidence>
<reference evidence="6" key="1">
    <citation type="submission" date="2014-09" db="EMBL/GenBank/DDBJ databases">
        <title>Draft genome sequence of an oleaginous Mucoromycotina fungus Mucor ambiguus NBRC6742.</title>
        <authorList>
            <person name="Takeda I."/>
            <person name="Yamane N."/>
            <person name="Morita T."/>
            <person name="Tamano K."/>
            <person name="Machida M."/>
            <person name="Baker S."/>
            <person name="Koike H."/>
        </authorList>
    </citation>
    <scope>NUCLEOTIDE SEQUENCE</scope>
    <source>
        <strain evidence="6">NBRC 6742</strain>
    </source>
</reference>
<dbReference type="GO" id="GO:0042030">
    <property type="term" value="F:ATPase inhibitor activity"/>
    <property type="evidence" value="ECO:0007669"/>
    <property type="project" value="InterPro"/>
</dbReference>
<name>A0A0C9LUS5_9FUNG</name>
<comment type="similarity">
    <text evidence="2 4">Belongs to the ATPase inhibitor family.</text>
</comment>
<dbReference type="Proteomes" id="UP000053815">
    <property type="component" value="Unassembled WGS sequence"/>
</dbReference>
<dbReference type="Gene3D" id="1.20.5.500">
    <property type="entry name" value="Single helix bin"/>
    <property type="match status" value="1"/>
</dbReference>
<protein>
    <recommendedName>
        <fullName evidence="4">ATPase inhibitor, mitochondrial</fullName>
    </recommendedName>
</protein>
<dbReference type="STRING" id="91626.A0A0C9LUS5"/>
<accession>A0A0C9LUS5</accession>
<feature type="coiled-coil region" evidence="5">
    <location>
        <begin position="57"/>
        <end position="84"/>
    </location>
</feature>
<proteinExistence type="inferred from homology"/>
<dbReference type="InterPro" id="IPR007648">
    <property type="entry name" value="ATPase_inhibitor_mt"/>
</dbReference>
<evidence type="ECO:0000256" key="2">
    <source>
        <dbReference type="ARBA" id="ARBA00010901"/>
    </source>
</evidence>
<evidence type="ECO:0000313" key="6">
    <source>
        <dbReference type="EMBL" id="GAN05535.1"/>
    </source>
</evidence>
<evidence type="ECO:0000256" key="5">
    <source>
        <dbReference type="SAM" id="Coils"/>
    </source>
</evidence>
<keyword evidence="7" id="KW-1185">Reference proteome</keyword>
<evidence type="ECO:0000256" key="1">
    <source>
        <dbReference type="ARBA" id="ARBA00004173"/>
    </source>
</evidence>
<gene>
    <name evidence="6" type="ORF">MAM1_0094c05006</name>
</gene>
<organism evidence="6">
    <name type="scientific">Mucor ambiguus</name>
    <dbReference type="NCBI Taxonomy" id="91626"/>
    <lineage>
        <taxon>Eukaryota</taxon>
        <taxon>Fungi</taxon>
        <taxon>Fungi incertae sedis</taxon>
        <taxon>Mucoromycota</taxon>
        <taxon>Mucoromycotina</taxon>
        <taxon>Mucoromycetes</taxon>
        <taxon>Mucorales</taxon>
        <taxon>Mucorineae</taxon>
        <taxon>Mucoraceae</taxon>
        <taxon>Mucor</taxon>
    </lineage>
</organism>